<keyword evidence="8" id="KW-0175">Coiled coil</keyword>
<dbReference type="EMBL" id="VSWD01000007">
    <property type="protein sequence ID" value="KAK3096905.1"/>
    <property type="molecule type" value="Genomic_DNA"/>
</dbReference>
<feature type="compositionally biased region" description="Low complexity" evidence="13">
    <location>
        <begin position="792"/>
        <end position="817"/>
    </location>
</feature>
<keyword evidence="7 14" id="KW-1133">Transmembrane helix</keyword>
<dbReference type="Pfam" id="PF03142">
    <property type="entry name" value="Chitin_synth_2"/>
    <property type="match status" value="1"/>
</dbReference>
<evidence type="ECO:0000256" key="11">
    <source>
        <dbReference type="ARBA" id="ARBA00046329"/>
    </source>
</evidence>
<feature type="compositionally biased region" description="Polar residues" evidence="13">
    <location>
        <begin position="89"/>
        <end position="103"/>
    </location>
</feature>
<feature type="compositionally biased region" description="Polar residues" evidence="13">
    <location>
        <begin position="136"/>
        <end position="155"/>
    </location>
</feature>
<feature type="domain" description="Chitin synthase chs-1/2 N-terminal putative transporter" evidence="15">
    <location>
        <begin position="395"/>
        <end position="552"/>
    </location>
</feature>
<evidence type="ECO:0000256" key="14">
    <source>
        <dbReference type="SAM" id="Phobius"/>
    </source>
</evidence>
<comment type="similarity">
    <text evidence="11">Belongs to the chitin synthase family. Class IV subfamily.</text>
</comment>
<keyword evidence="9 14" id="KW-0472">Membrane</keyword>
<dbReference type="GO" id="GO:0004100">
    <property type="term" value="F:chitin synthase activity"/>
    <property type="evidence" value="ECO:0007669"/>
    <property type="project" value="UniProtKB-EC"/>
</dbReference>
<evidence type="ECO:0000256" key="4">
    <source>
        <dbReference type="ARBA" id="ARBA00022676"/>
    </source>
</evidence>
<feature type="transmembrane region" description="Helical" evidence="14">
    <location>
        <begin position="869"/>
        <end position="896"/>
    </location>
</feature>
<keyword evidence="3" id="KW-1003">Cell membrane</keyword>
<evidence type="ECO:0000256" key="2">
    <source>
        <dbReference type="ARBA" id="ARBA00012543"/>
    </source>
</evidence>
<protein>
    <recommendedName>
        <fullName evidence="2">chitin synthase</fullName>
        <ecNumber evidence="2">2.4.1.16</ecNumber>
    </recommendedName>
</protein>
<evidence type="ECO:0000256" key="12">
    <source>
        <dbReference type="ARBA" id="ARBA00048014"/>
    </source>
</evidence>
<feature type="transmembrane region" description="Helical" evidence="14">
    <location>
        <begin position="476"/>
        <end position="498"/>
    </location>
</feature>
<dbReference type="EC" id="2.4.1.16" evidence="2"/>
<feature type="transmembrane region" description="Helical" evidence="14">
    <location>
        <begin position="1508"/>
        <end position="1527"/>
    </location>
</feature>
<evidence type="ECO:0000256" key="8">
    <source>
        <dbReference type="ARBA" id="ARBA00023054"/>
    </source>
</evidence>
<sequence>MDTRLVENQEQTTTGMTNDNDYQIYNEALCVQEETEYKTEDLKAENSESSQPRRTDSYKSGDPVTQNSMLNLPQANDSIDKDNGLTIEDQGTSSREEMSTNVVDDSGPMAEDSGYHDQAEKNVSGNTDEPDMESIGNESNEFTSHATESSETNQADIAKEGIDDKKHELFRDVNMDAVNGNRMIMGDEHRYPKRYRDISFSPEDKLSPSFQNCEIVLRDSGIQGYAFGKRQVFLRHWHRPILQDLVSDKRKEMADEENTALSVSEATDLDSTYDVVQERGSTQNSSVTFGPIAVKASPVEEITVETAITNTPQNASTNNDTVSTTSSRQRVSEWIQQSEQAEPDVKIPPYDPGPPPVFTSQSSDLVSIVLCMRLWDRFQMIPRERISTSDTFRPFLRAFKFICYIFLFCIVLGSAVVSKICILIMTSSITKDPKALKDGDSPANTMLVISICFPYVCWVLSYSAKSLFGSSSWPRFKLVVVTLFVELLHSFGLCLLVFHILPRMDMARCLLNLCGIFTVPAFLKTISTAMDGSLPGIKRFTLAVLNGIAFLIQFGNLAATTMFSLPLSEDEKRDLLKEVIGNTEGSAITSTSSNITHSIERPNPTFGNRIMWEIPVSLFLISISYWENYVSSDFSICSLKIPLLEWKKQLHSVRQRLYIFAGIWKIGWTMVFAVLLLPGFSFNLEFTGDHHVNVEKSLTTPSPRLPELPPILTQPPPTVARNLVEDMENMSTTTLATTTNQSNSTLVGGGRTFVKRSISDVINNAISKGDFSSILNLTEDSLPRRRTPSPLPEGLTTTTTEPKPTKPSNSDKSTSNPSSLYIIELPESVKENFQRYGPLYAQMVASTLLSYFGSLACKLCMQTYGFTVPLFLATPITLGLVLAQCYTNFIPSYLYIWLCPESSGDLRLFHLLWLCVLWISQLIVTGHIWSPKNGRMAKIERLFVIPLRCGVLTDLSMMLRRRVNDRDFSLFNMEDDASIIYDDEEVHRADDVVPQIYACATMWHETRNEMSQLLKSLFRIDIDHSARYLAQRFYGIRDPDYYEFEAHIFFDDAMELSDDDLLVPNSFVAELIECIDDAISSVHERQMQLGPPIRTPTPYGGRLTWKLPGGTRLLVHLKDKHKIRHKKRWSQVMYMYYLLGYRILAQPENLLHRESSRSETPHSESDRVKLTDSQLRHRRQASHFTRSVIFNYTTEEVHTQAENTFILTLDGDVDFKPDAVRLLIDRLKKNKKVGAACGRIHPIGSGPILWYQEFEYAIGHWLQKATEHVFGCVLCAPGCFSLFRGSALMDDNVARTYAIRASEAGHYVQYDQGEDRWLSTLLLQQGYRIDYCAAADALTHAPETFSEFFNQRRRWGPSTLANIADLLGDWKNTVRLNDNISTPYVLYQFLLLVSTILGPATVLLMMAGAFTIVFKTSIISSYAIALVPPILFIIICTYAKPSTQITLATILSACYAIIMTVVLVGTVGTAIEGSLTSPNVIFLIMLVFIFFVAALMHPEEFACVIPGALYFICIPTGYLILTIYYLCNLHIVSWGTREVPKRKSKEQVLAEKRAEEEKKRKKEQRKGFLGWLGFSGIMNEIVEMFKQFRTMTLSNSEKKSQTDALLEELIYELRQTRDQKAPPRHRSSSTMTHDTKQETISEIVPSQAADGDSPQVNDGVPAWLKNEDPNNPGWLGDPVCGDGPVKQLEDRETIFWKQLLRKYLSPISEDRVHQEKVAADLKSLRNNVVFGFFMSSALWIALTMQLQLLQDDFKDTALFIKIPHFDPGKKDLTFEPLGMVFLALFSSILLFQFIGMLSHRWGTILHVLSITEVSCSQKFTERYKVQEIIAKAMELQRVSNIENEPEPDYDDPIPDYDDDDEFDDDEETLSSAYTDASLSTIISFSKPPSYHSNDVAKKSNFRRRNSAIFNRRGLATGRTLRKAFERRYRNQLRREKSGESNDSEGALAAGFDNV</sequence>
<reference evidence="16" key="1">
    <citation type="submission" date="2019-08" db="EMBL/GenBank/DDBJ databases">
        <title>The improved chromosome-level genome for the pearl oyster Pinctada fucata martensii using PacBio sequencing and Hi-C.</title>
        <authorList>
            <person name="Zheng Z."/>
        </authorList>
    </citation>
    <scope>NUCLEOTIDE SEQUENCE</scope>
    <source>
        <strain evidence="16">ZZ-2019</strain>
        <tissue evidence="16">Adductor muscle</tissue>
    </source>
</reference>
<dbReference type="InterPro" id="IPR029044">
    <property type="entry name" value="Nucleotide-diphossugar_trans"/>
</dbReference>
<feature type="transmembrane region" description="Helical" evidence="14">
    <location>
        <begin position="908"/>
        <end position="930"/>
    </location>
</feature>
<feature type="transmembrane region" description="Helical" evidence="14">
    <location>
        <begin position="1777"/>
        <end position="1797"/>
    </location>
</feature>
<dbReference type="Pfam" id="PF23000">
    <property type="entry name" value="ChitinSynthase_IV_N"/>
    <property type="match status" value="1"/>
</dbReference>
<feature type="region of interest" description="Disordered" evidence="13">
    <location>
        <begin position="36"/>
        <end position="155"/>
    </location>
</feature>
<feature type="region of interest" description="Disordered" evidence="13">
    <location>
        <begin position="1840"/>
        <end position="1865"/>
    </location>
</feature>
<evidence type="ECO:0000256" key="1">
    <source>
        <dbReference type="ARBA" id="ARBA00004651"/>
    </source>
</evidence>
<dbReference type="GO" id="GO:0006031">
    <property type="term" value="P:chitin biosynthetic process"/>
    <property type="evidence" value="ECO:0007669"/>
    <property type="project" value="TreeGrafter"/>
</dbReference>
<dbReference type="InterPro" id="IPR055120">
    <property type="entry name" value="Chs-1/2_IV_N"/>
</dbReference>
<dbReference type="PANTHER" id="PTHR22914:SF42">
    <property type="entry name" value="CHITIN SYNTHASE"/>
    <property type="match status" value="1"/>
</dbReference>
<accession>A0AA88Y233</accession>
<feature type="region of interest" description="Disordered" evidence="13">
    <location>
        <begin position="1152"/>
        <end position="1176"/>
    </location>
</feature>
<evidence type="ECO:0000256" key="13">
    <source>
        <dbReference type="SAM" id="MobiDB-lite"/>
    </source>
</evidence>
<keyword evidence="17" id="KW-1185">Reference proteome</keyword>
<feature type="transmembrane region" description="Helical" evidence="14">
    <location>
        <begin position="1728"/>
        <end position="1748"/>
    </location>
</feature>
<feature type="transmembrane region" description="Helical" evidence="14">
    <location>
        <begin position="446"/>
        <end position="464"/>
    </location>
</feature>
<dbReference type="FunFam" id="3.90.550.10:FF:000139">
    <property type="entry name" value="Chitin synthase 8"/>
    <property type="match status" value="1"/>
</dbReference>
<feature type="transmembrane region" description="Helical" evidence="14">
    <location>
        <begin position="1419"/>
        <end position="1439"/>
    </location>
</feature>
<dbReference type="GO" id="GO:0005886">
    <property type="term" value="C:plasma membrane"/>
    <property type="evidence" value="ECO:0007669"/>
    <property type="project" value="UniProtKB-SubCell"/>
</dbReference>
<feature type="region of interest" description="Disordered" evidence="13">
    <location>
        <begin position="1931"/>
        <end position="1954"/>
    </location>
</feature>
<evidence type="ECO:0000259" key="15">
    <source>
        <dbReference type="Pfam" id="PF23000"/>
    </source>
</evidence>
<feature type="region of interest" description="Disordered" evidence="13">
    <location>
        <begin position="1616"/>
        <end position="1637"/>
    </location>
</feature>
<feature type="compositionally biased region" description="Basic and acidic residues" evidence="13">
    <location>
        <begin position="36"/>
        <end position="59"/>
    </location>
</feature>
<feature type="transmembrane region" description="Helical" evidence="14">
    <location>
        <begin position="1479"/>
        <end position="1496"/>
    </location>
</feature>
<keyword evidence="10" id="KW-0325">Glycoprotein</keyword>
<feature type="compositionally biased region" description="Polar residues" evidence="13">
    <location>
        <begin position="8"/>
        <end position="23"/>
    </location>
</feature>
<dbReference type="SUPFAM" id="SSF53448">
    <property type="entry name" value="Nucleotide-diphospho-sugar transferases"/>
    <property type="match status" value="1"/>
</dbReference>
<organism evidence="16 17">
    <name type="scientific">Pinctada imbricata</name>
    <name type="common">Atlantic pearl-oyster</name>
    <name type="synonym">Pinctada martensii</name>
    <dbReference type="NCBI Taxonomy" id="66713"/>
    <lineage>
        <taxon>Eukaryota</taxon>
        <taxon>Metazoa</taxon>
        <taxon>Spiralia</taxon>
        <taxon>Lophotrochozoa</taxon>
        <taxon>Mollusca</taxon>
        <taxon>Bivalvia</taxon>
        <taxon>Autobranchia</taxon>
        <taxon>Pteriomorphia</taxon>
        <taxon>Pterioida</taxon>
        <taxon>Pterioidea</taxon>
        <taxon>Pteriidae</taxon>
        <taxon>Pinctada</taxon>
    </lineage>
</organism>
<comment type="subcellular location">
    <subcellularLocation>
        <location evidence="1">Cell membrane</location>
        <topology evidence="1">Multi-pass membrane protein</topology>
    </subcellularLocation>
</comment>
<dbReference type="InterPro" id="IPR004835">
    <property type="entry name" value="Chitin_synth"/>
</dbReference>
<feature type="compositionally biased region" description="Basic and acidic residues" evidence="13">
    <location>
        <begin position="1152"/>
        <end position="1170"/>
    </location>
</feature>
<feature type="transmembrane region" description="Helical" evidence="14">
    <location>
        <begin position="542"/>
        <end position="567"/>
    </location>
</feature>
<feature type="transmembrane region" description="Helical" evidence="14">
    <location>
        <begin position="657"/>
        <end position="677"/>
    </location>
</feature>
<feature type="region of interest" description="Disordered" evidence="13">
    <location>
        <begin position="1"/>
        <end position="23"/>
    </location>
</feature>
<feature type="transmembrane region" description="Helical" evidence="14">
    <location>
        <begin position="1445"/>
        <end position="1467"/>
    </location>
</feature>
<feature type="compositionally biased region" description="Acidic residues" evidence="13">
    <location>
        <begin position="1843"/>
        <end position="1865"/>
    </location>
</feature>
<evidence type="ECO:0000256" key="9">
    <source>
        <dbReference type="ARBA" id="ARBA00023136"/>
    </source>
</evidence>
<feature type="region of interest" description="Disordered" evidence="13">
    <location>
        <begin position="779"/>
        <end position="817"/>
    </location>
</feature>
<gene>
    <name evidence="16" type="ORF">FSP39_004615</name>
</gene>
<comment type="caution">
    <text evidence="16">The sequence shown here is derived from an EMBL/GenBank/DDBJ whole genome shotgun (WGS) entry which is preliminary data.</text>
</comment>
<dbReference type="Proteomes" id="UP001186944">
    <property type="component" value="Unassembled WGS sequence"/>
</dbReference>
<dbReference type="CDD" id="cd04190">
    <property type="entry name" value="Chitin_synth_C"/>
    <property type="match status" value="1"/>
</dbReference>
<feature type="transmembrane region" description="Helical" evidence="14">
    <location>
        <begin position="510"/>
        <end position="530"/>
    </location>
</feature>
<evidence type="ECO:0000256" key="6">
    <source>
        <dbReference type="ARBA" id="ARBA00022692"/>
    </source>
</evidence>
<feature type="transmembrane region" description="Helical" evidence="14">
    <location>
        <begin position="404"/>
        <end position="425"/>
    </location>
</feature>
<feature type="compositionally biased region" description="Polar residues" evidence="13">
    <location>
        <begin position="63"/>
        <end position="77"/>
    </location>
</feature>
<evidence type="ECO:0000313" key="16">
    <source>
        <dbReference type="EMBL" id="KAK3096905.1"/>
    </source>
</evidence>
<evidence type="ECO:0000256" key="5">
    <source>
        <dbReference type="ARBA" id="ARBA00022679"/>
    </source>
</evidence>
<evidence type="ECO:0000313" key="17">
    <source>
        <dbReference type="Proteomes" id="UP001186944"/>
    </source>
</evidence>
<dbReference type="Gene3D" id="3.90.550.10">
    <property type="entry name" value="Spore Coat Polysaccharide Biosynthesis Protein SpsA, Chain A"/>
    <property type="match status" value="1"/>
</dbReference>
<comment type="catalytic activity">
    <reaction evidence="12">
        <text>[(1-&gt;4)-N-acetyl-beta-D-glucosaminyl](n) + UDP-N-acetyl-alpha-D-glucosamine = [(1-&gt;4)-N-acetyl-beta-D-glucosaminyl](n+1) + UDP + H(+)</text>
        <dbReference type="Rhea" id="RHEA:16637"/>
        <dbReference type="Rhea" id="RHEA-COMP:9593"/>
        <dbReference type="Rhea" id="RHEA-COMP:9595"/>
        <dbReference type="ChEBI" id="CHEBI:15378"/>
        <dbReference type="ChEBI" id="CHEBI:17029"/>
        <dbReference type="ChEBI" id="CHEBI:57705"/>
        <dbReference type="ChEBI" id="CHEBI:58223"/>
        <dbReference type="EC" id="2.4.1.16"/>
    </reaction>
</comment>
<name>A0AA88Y233_PINIB</name>
<dbReference type="PANTHER" id="PTHR22914">
    <property type="entry name" value="CHITIN SYNTHASE"/>
    <property type="match status" value="1"/>
</dbReference>
<proteinExistence type="inferred from homology"/>
<evidence type="ECO:0000256" key="10">
    <source>
        <dbReference type="ARBA" id="ARBA00023180"/>
    </source>
</evidence>
<keyword evidence="5" id="KW-0808">Transferase</keyword>
<evidence type="ECO:0000256" key="7">
    <source>
        <dbReference type="ARBA" id="ARBA00022989"/>
    </source>
</evidence>
<keyword evidence="4" id="KW-0328">Glycosyltransferase</keyword>
<evidence type="ECO:0000256" key="3">
    <source>
        <dbReference type="ARBA" id="ARBA00022475"/>
    </source>
</evidence>
<keyword evidence="6 14" id="KW-0812">Transmembrane</keyword>
<feature type="transmembrane region" description="Helical" evidence="14">
    <location>
        <begin position="1385"/>
        <end position="1407"/>
    </location>
</feature>